<dbReference type="OrthoDB" id="6337745at2759"/>
<name>A0A162D0I6_9CRUS</name>
<protein>
    <submittedName>
        <fullName evidence="1">Uncharacterized protein</fullName>
    </submittedName>
</protein>
<comment type="caution">
    <text evidence="1">The sequence shown here is derived from an EMBL/GenBank/DDBJ whole genome shotgun (WGS) entry which is preliminary data.</text>
</comment>
<proteinExistence type="predicted"/>
<organism evidence="1 2">
    <name type="scientific">Daphnia magna</name>
    <dbReference type="NCBI Taxonomy" id="35525"/>
    <lineage>
        <taxon>Eukaryota</taxon>
        <taxon>Metazoa</taxon>
        <taxon>Ecdysozoa</taxon>
        <taxon>Arthropoda</taxon>
        <taxon>Crustacea</taxon>
        <taxon>Branchiopoda</taxon>
        <taxon>Diplostraca</taxon>
        <taxon>Cladocera</taxon>
        <taxon>Anomopoda</taxon>
        <taxon>Daphniidae</taxon>
        <taxon>Daphnia</taxon>
    </lineage>
</organism>
<evidence type="ECO:0000313" key="1">
    <source>
        <dbReference type="EMBL" id="KZS01784.1"/>
    </source>
</evidence>
<dbReference type="EMBL" id="LRGB01006144">
    <property type="protein sequence ID" value="KZS01784.1"/>
    <property type="molecule type" value="Genomic_DNA"/>
</dbReference>
<dbReference type="Proteomes" id="UP000076858">
    <property type="component" value="Unassembled WGS sequence"/>
</dbReference>
<keyword evidence="2" id="KW-1185">Reference proteome</keyword>
<sequence length="225" mass="24946">MPKSIAQFNCLFAPLTIEKLTQLDKTNFLKMFMLYSLLAIALIAQVQSAALPQSDAVPVETVIDDSKANEEAKTSVDMFDIALLSANYTEKDHVKEVDTYLDTAIQVDKFGCGSRLICELHRRAESELLPEEVLLRSMLDDKPLAVPSDGPKTAKGRGVFQYAAFIGSTAKNSETCNRAFVRCPFDSETILLVFRAIENYPTLKSLAHPFPSHKLQPPKEDKSSS</sequence>
<reference evidence="1 2" key="1">
    <citation type="submission" date="2016-03" db="EMBL/GenBank/DDBJ databases">
        <title>EvidentialGene: Evidence-directed Construction of Genes on Genomes.</title>
        <authorList>
            <person name="Gilbert D.G."/>
            <person name="Choi J.-H."/>
            <person name="Mockaitis K."/>
            <person name="Colbourne J."/>
            <person name="Pfrender M."/>
        </authorList>
    </citation>
    <scope>NUCLEOTIDE SEQUENCE [LARGE SCALE GENOMIC DNA]</scope>
    <source>
        <strain evidence="1 2">Xinb3</strain>
        <tissue evidence="1">Complete organism</tissue>
    </source>
</reference>
<gene>
    <name evidence="1" type="ORF">APZ42_001453</name>
</gene>
<accession>A0A162D0I6</accession>
<evidence type="ECO:0000313" key="2">
    <source>
        <dbReference type="Proteomes" id="UP000076858"/>
    </source>
</evidence>
<dbReference type="AlphaFoldDB" id="A0A162D0I6"/>